<keyword evidence="4" id="KW-1133">Transmembrane helix</keyword>
<keyword evidence="4" id="KW-0472">Membrane</keyword>
<feature type="domain" description="3-deoxy-D-manno-octulosonic-acid transferase N-terminal" evidence="5">
    <location>
        <begin position="50"/>
        <end position="231"/>
    </location>
</feature>
<keyword evidence="4" id="KW-0448">Lipopolysaccharide biosynthesis</keyword>
<dbReference type="AlphaFoldDB" id="A0A8J7TLI4"/>
<keyword evidence="4" id="KW-0812">Transmembrane</keyword>
<dbReference type="PANTHER" id="PTHR42755">
    <property type="entry name" value="3-DEOXY-MANNO-OCTULOSONATE CYTIDYLYLTRANSFERASE"/>
    <property type="match status" value="1"/>
</dbReference>
<dbReference type="InterPro" id="IPR039901">
    <property type="entry name" value="Kdotransferase"/>
</dbReference>
<evidence type="ECO:0000256" key="4">
    <source>
        <dbReference type="RuleBase" id="RU365103"/>
    </source>
</evidence>
<comment type="catalytic activity">
    <reaction evidence="4">
        <text>lipid IVA (E. coli) + CMP-3-deoxy-beta-D-manno-octulosonate = alpha-Kdo-(2-&gt;6)-lipid IVA (E. coli) + CMP + H(+)</text>
        <dbReference type="Rhea" id="RHEA:28066"/>
        <dbReference type="ChEBI" id="CHEBI:15378"/>
        <dbReference type="ChEBI" id="CHEBI:58603"/>
        <dbReference type="ChEBI" id="CHEBI:60364"/>
        <dbReference type="ChEBI" id="CHEBI:60377"/>
        <dbReference type="ChEBI" id="CHEBI:85987"/>
        <dbReference type="EC" id="2.4.99.12"/>
    </reaction>
</comment>
<reference evidence="6" key="1">
    <citation type="submission" date="2021-02" db="EMBL/GenBank/DDBJ databases">
        <title>Genome-Resolved Metagenomics of a Microbial Community Performing Photosynthetic Biological Nutrient Removal.</title>
        <authorList>
            <person name="Mcdaniel E.A."/>
        </authorList>
    </citation>
    <scope>NUCLEOTIDE SEQUENCE</scope>
    <source>
        <strain evidence="6">UWPOB_OBS1</strain>
    </source>
</reference>
<dbReference type="GO" id="GO:0043842">
    <property type="term" value="F:Kdo transferase activity"/>
    <property type="evidence" value="ECO:0007669"/>
    <property type="project" value="UniProtKB-EC"/>
</dbReference>
<evidence type="ECO:0000256" key="2">
    <source>
        <dbReference type="PIRSR" id="PIRSR639901-1"/>
    </source>
</evidence>
<dbReference type="SUPFAM" id="SSF53756">
    <property type="entry name" value="UDP-Glycosyltransferase/glycogen phosphorylase"/>
    <property type="match status" value="1"/>
</dbReference>
<dbReference type="UniPathway" id="UPA00958"/>
<feature type="active site" description="Proton acceptor" evidence="2">
    <location>
        <position position="81"/>
    </location>
</feature>
<feature type="transmembrane region" description="Helical" evidence="4">
    <location>
        <begin position="24"/>
        <end position="42"/>
    </location>
</feature>
<gene>
    <name evidence="6" type="ORF">J0M35_06405</name>
</gene>
<dbReference type="Gene3D" id="3.40.50.11720">
    <property type="entry name" value="3-Deoxy-D-manno-octulosonic-acid transferase, N-terminal domain"/>
    <property type="match status" value="1"/>
</dbReference>
<keyword evidence="1 4" id="KW-0808">Transferase</keyword>
<proteinExistence type="inferred from homology"/>
<feature type="site" description="Transition state stabilizer" evidence="3">
    <location>
        <position position="151"/>
    </location>
</feature>
<dbReference type="PANTHER" id="PTHR42755:SF1">
    <property type="entry name" value="3-DEOXY-D-MANNO-OCTULOSONIC ACID TRANSFERASE, MITOCHONDRIAL-RELATED"/>
    <property type="match status" value="1"/>
</dbReference>
<evidence type="ECO:0000313" key="7">
    <source>
        <dbReference type="Proteomes" id="UP000664277"/>
    </source>
</evidence>
<dbReference type="InterPro" id="IPR038107">
    <property type="entry name" value="Glycos_transf_N_sf"/>
</dbReference>
<organism evidence="6 7">
    <name type="scientific">Candidatus Obscuribacter phosphatis</name>
    <dbReference type="NCBI Taxonomy" id="1906157"/>
    <lineage>
        <taxon>Bacteria</taxon>
        <taxon>Bacillati</taxon>
        <taxon>Candidatus Melainabacteria</taxon>
        <taxon>Candidatus Obscuribacterales</taxon>
        <taxon>Candidatus Obscuribacteraceae</taxon>
        <taxon>Candidatus Obscuribacter</taxon>
    </lineage>
</organism>
<evidence type="ECO:0000259" key="5">
    <source>
        <dbReference type="Pfam" id="PF04413"/>
    </source>
</evidence>
<comment type="pathway">
    <text evidence="4">Bacterial outer membrane biogenesis; LPS core biosynthesis.</text>
</comment>
<comment type="subcellular location">
    <subcellularLocation>
        <location evidence="4">Cell membrane</location>
    </subcellularLocation>
</comment>
<accession>A0A8J7TLI4</accession>
<dbReference type="GO" id="GO:0009244">
    <property type="term" value="P:lipopolysaccharide core region biosynthetic process"/>
    <property type="evidence" value="ECO:0007669"/>
    <property type="project" value="UniProtKB-UniRule"/>
</dbReference>
<dbReference type="EMBL" id="JAFLCK010000006">
    <property type="protein sequence ID" value="MBN8659976.1"/>
    <property type="molecule type" value="Genomic_DNA"/>
</dbReference>
<dbReference type="InterPro" id="IPR007507">
    <property type="entry name" value="Glycos_transf_N"/>
</dbReference>
<protein>
    <recommendedName>
        <fullName evidence="4">3-deoxy-D-manno-octulosonic acid transferase</fullName>
        <shortName evidence="4">Kdo transferase</shortName>
        <ecNumber evidence="4">2.4.99.12</ecNumber>
    </recommendedName>
    <alternativeName>
        <fullName evidence="4">Lipid IV(A) 3-deoxy-D-manno-octulosonic acid transferase</fullName>
    </alternativeName>
</protein>
<comment type="function">
    <text evidence="4">Involved in lipopolysaccharide (LPS) biosynthesis. Catalyzes the transfer of 3-deoxy-D-manno-octulosonate (Kdo) residue(s) from CMP-Kdo to lipid IV(A), the tetraacyldisaccharide-1,4'-bisphosphate precursor of lipid A.</text>
</comment>
<keyword evidence="4" id="KW-1003">Cell membrane</keyword>
<feature type="site" description="Transition state stabilizer" evidence="3">
    <location>
        <position position="229"/>
    </location>
</feature>
<evidence type="ECO:0000313" key="6">
    <source>
        <dbReference type="EMBL" id="MBN8659976.1"/>
    </source>
</evidence>
<sequence length="474" mass="52334">MVNARTLRRINKKTDPLFGFTINGYYFLFALLLIIVAPLLLFKKKARAGFRQKLGGVPEAIKAKKAKLAGCLWFHAVSVGEFNAVLPLLKAYHRKHPSEPLVVSTTTATGQALAQEKCQGMADVFYFPYDLPFATRPWLDVLKPSLVAIAETEIWPGFTYECKKRNIPMVVVNGRISPRSFKGYHRFRAFFGPVLRSMHTIGVQTEEEANRYRAIAGPNLNVKVLGNLKFDGLVPISFERRQELQKLTNAGSCGSTGNADTADTKSSITIVAGSTHEGEESAMLAFLDRVWSLDASLAERIKLIIVPRHPERFEHVASLIKSQGYTVRRYSRSESFSEMPKEVYLLDAIGKLFEFYSLCDLAFVGGTLAPIGGHNIMEPYAYAVPVLVGPHIEKTRDTANSLLEASALTICQDASALGDHLIKLIRDLEHSRQLGSRGQAVLTASQGAVQHAVGLLETVLEPGLDPVLDPVLER</sequence>
<dbReference type="EC" id="2.4.99.12" evidence="4"/>
<dbReference type="GO" id="GO:0005886">
    <property type="term" value="C:plasma membrane"/>
    <property type="evidence" value="ECO:0007669"/>
    <property type="project" value="UniProtKB-SubCell"/>
</dbReference>
<comment type="caution">
    <text evidence="6">The sequence shown here is derived from an EMBL/GenBank/DDBJ whole genome shotgun (WGS) entry which is preliminary data.</text>
</comment>
<dbReference type="GO" id="GO:0009245">
    <property type="term" value="P:lipid A biosynthetic process"/>
    <property type="evidence" value="ECO:0007669"/>
    <property type="project" value="TreeGrafter"/>
</dbReference>
<dbReference type="Proteomes" id="UP000664277">
    <property type="component" value="Unassembled WGS sequence"/>
</dbReference>
<dbReference type="Gene3D" id="3.40.50.2000">
    <property type="entry name" value="Glycogen Phosphorylase B"/>
    <property type="match status" value="1"/>
</dbReference>
<name>A0A8J7TLI4_9BACT</name>
<evidence type="ECO:0000256" key="1">
    <source>
        <dbReference type="ARBA" id="ARBA00022679"/>
    </source>
</evidence>
<evidence type="ECO:0000256" key="3">
    <source>
        <dbReference type="PIRSR" id="PIRSR639901-2"/>
    </source>
</evidence>
<dbReference type="Pfam" id="PF04413">
    <property type="entry name" value="Glycos_transf_N"/>
    <property type="match status" value="1"/>
</dbReference>
<comment type="similarity">
    <text evidence="4">Belongs to the glycosyltransferase group 1 family.</text>
</comment>